<feature type="compositionally biased region" description="Low complexity" evidence="1">
    <location>
        <begin position="1157"/>
        <end position="1167"/>
    </location>
</feature>
<feature type="compositionally biased region" description="Low complexity" evidence="1">
    <location>
        <begin position="23"/>
        <end position="37"/>
    </location>
</feature>
<evidence type="ECO:0000256" key="2">
    <source>
        <dbReference type="SAM" id="Phobius"/>
    </source>
</evidence>
<dbReference type="PANTHER" id="PTHR38134:SF2">
    <property type="entry name" value="GALACTOKINASE"/>
    <property type="match status" value="1"/>
</dbReference>
<dbReference type="EMBL" id="JAAAIP010000431">
    <property type="protein sequence ID" value="KAG0317287.1"/>
    <property type="molecule type" value="Genomic_DNA"/>
</dbReference>
<dbReference type="AlphaFoldDB" id="A0A9P6RGS5"/>
<sequence>MNRNGNGNGLPFHFASAPPPRRPGLSTNPSSSSLSPGTRRLNPAKFFVLIGLCVISLLAFGKLFAPQEDNAILEPSTDQETSDEIERELIVQQIMETRKSAYAFEDFTEDGLLLPGNEHLLPATAILLGWKRIQGLKLIVSYLVRYPYIKQIIVWNNNKEIKLSRRDFEMDSSFGPLPELQVYNAAENLHDFAKYMSCSLAKYEHCYFQDDDWLNTHMDALYTNFLTCPSLLHTNTLPLIQMEHRRWTFTNEEYNMHAGFSWMGTGSYLPRKKAQRLLEQRGNTTLAKDRFKVIDMYFSLWTNQYPYQLVNYLTPLDQKNGWSTEGVSDHWSIVFRNMLDAADRLYSALLANTEVSDMDPFTREEEQPYVKDRHTRAPCFNDKCLFMTSLDPFPDPKEVVFKGDLQTIDEQNAKFMELDYPTTEFWRTFAYIHAVDNDPLTCWNSFKVPQAGDSFGLRFVKETALRHLTVTSSKSLTSLEGQITVLASDQHGIHWTTCQHTARYPFAHTMTLDINCPTVQMLPQGMLHQVKVQLDMDLEKSLEICDECLDLFCLKEIDHRTFHRTTASAAAQYTKGMVNRRYTFCYYVSGHGFGHATRVNQIITELLLPPSSSPSIAKSVEQSNWTAESINGTTETGPASVLDNTAAATTAITKTTTIATKAQARHTIYIVSDAPQFIFQDVIALGAIYRNAKVDAGVVQPLAYSVDRQKTIEGVKTFLARRDEMIQHEVSWLADVGADMVLADAPFLPCAAADAYGIPACLITNFTFDEVYRFLREGDPMDKDVMACADAALEDYKKASLLLRLPGSIDIPSFGDEIMVLEGRQPVVKPLTFDEQKINLYDQEQIVNGTKDLSFRHNRKDPQLSVDTSSIVASRPSGLQRRAIDVPLVVRKAINTREDVLRSLGVDDITIKTKKMVLISFGGQRLKQGWGNPLPEGWIGVICGLPVSHELPEGFYRSPHGVYVPDLTHAADIVIGKLGYGTCSECIAHDTPLIYVSRPQFIEEHGLIKLMINHGLPVEMTAEEFETGLWQRSILEADRLAQEEREGRRLHLESFKEDESGGDVSTCISTRTTMTTTTMTTANALERNRSNSGDHRRKKSVDAYSPSSSATLQTRTSKARSLAESVNMAEMARGGPISPQIDEDDPPLMSPARSRRSTSISSLTSATFPSKAMGASGAHDSMAATIAVSTAAAASKVVSAGIVVADGERDPSLLEQELRQPAAWFERRISHDGGKVCAQLVEEYMQIWLEHHSRARK</sequence>
<feature type="region of interest" description="Disordered" evidence="1">
    <location>
        <begin position="1051"/>
        <end position="1176"/>
    </location>
</feature>
<dbReference type="InterPro" id="IPR053205">
    <property type="entry name" value="GHMP_kinase_L-arabinokinase"/>
</dbReference>
<dbReference type="Gene3D" id="3.40.50.2000">
    <property type="entry name" value="Glycogen Phosphorylase B"/>
    <property type="match status" value="1"/>
</dbReference>
<name>A0A9P6RGS5_9FUNG</name>
<gene>
    <name evidence="3" type="ORF">BGZ99_006403</name>
</gene>
<accession>A0A9P6RGS5</accession>
<dbReference type="Proteomes" id="UP000738325">
    <property type="component" value="Unassembled WGS sequence"/>
</dbReference>
<keyword evidence="2" id="KW-0472">Membrane</keyword>
<keyword evidence="4" id="KW-1185">Reference proteome</keyword>
<feature type="region of interest" description="Disordered" evidence="1">
    <location>
        <begin position="1"/>
        <end position="37"/>
    </location>
</feature>
<proteinExistence type="predicted"/>
<organism evidence="3 4">
    <name type="scientific">Dissophora globulifera</name>
    <dbReference type="NCBI Taxonomy" id="979702"/>
    <lineage>
        <taxon>Eukaryota</taxon>
        <taxon>Fungi</taxon>
        <taxon>Fungi incertae sedis</taxon>
        <taxon>Mucoromycota</taxon>
        <taxon>Mortierellomycotina</taxon>
        <taxon>Mortierellomycetes</taxon>
        <taxon>Mortierellales</taxon>
        <taxon>Mortierellaceae</taxon>
        <taxon>Dissophora</taxon>
    </lineage>
</organism>
<evidence type="ECO:0000313" key="4">
    <source>
        <dbReference type="Proteomes" id="UP000738325"/>
    </source>
</evidence>
<keyword evidence="2" id="KW-1133">Transmembrane helix</keyword>
<dbReference type="PANTHER" id="PTHR38134">
    <property type="entry name" value="SLR1395 PROTEIN"/>
    <property type="match status" value="1"/>
</dbReference>
<feature type="transmembrane region" description="Helical" evidence="2">
    <location>
        <begin position="46"/>
        <end position="65"/>
    </location>
</feature>
<evidence type="ECO:0000256" key="1">
    <source>
        <dbReference type="SAM" id="MobiDB-lite"/>
    </source>
</evidence>
<keyword evidence="2" id="KW-0812">Transmembrane</keyword>
<protein>
    <submittedName>
        <fullName evidence="3">Uncharacterized protein</fullName>
    </submittedName>
</protein>
<feature type="compositionally biased region" description="Polar residues" evidence="1">
    <location>
        <begin position="1105"/>
        <end position="1116"/>
    </location>
</feature>
<dbReference type="OrthoDB" id="1684102at2759"/>
<evidence type="ECO:0000313" key="3">
    <source>
        <dbReference type="EMBL" id="KAG0317287.1"/>
    </source>
</evidence>
<comment type="caution">
    <text evidence="3">The sequence shown here is derived from an EMBL/GenBank/DDBJ whole genome shotgun (WGS) entry which is preliminary data.</text>
</comment>
<feature type="compositionally biased region" description="Low complexity" evidence="1">
    <location>
        <begin position="1070"/>
        <end position="1081"/>
    </location>
</feature>
<reference evidence="3" key="1">
    <citation type="journal article" date="2020" name="Fungal Divers.">
        <title>Resolving the Mortierellaceae phylogeny through synthesis of multi-gene phylogenetics and phylogenomics.</title>
        <authorList>
            <person name="Vandepol N."/>
            <person name="Liber J."/>
            <person name="Desiro A."/>
            <person name="Na H."/>
            <person name="Kennedy M."/>
            <person name="Barry K."/>
            <person name="Grigoriev I.V."/>
            <person name="Miller A.N."/>
            <person name="O'Donnell K."/>
            <person name="Stajich J.E."/>
            <person name="Bonito G."/>
        </authorList>
    </citation>
    <scope>NUCLEOTIDE SEQUENCE</scope>
    <source>
        <strain evidence="3">REB-010B</strain>
    </source>
</reference>